<sequence length="102" mass="12026">MCFHEHVSTYTHYKKINHLLAPRRTKIKTIKQNARHNRNWKLHHDNTPVRTAFFASGLVFDDKVSNSALLPYSPEVVPLDILLFFHLKSQPKEHHFRTIDAI</sequence>
<dbReference type="EMBL" id="BMAV01017726">
    <property type="protein sequence ID" value="GFY69640.1"/>
    <property type="molecule type" value="Genomic_DNA"/>
</dbReference>
<comment type="caution">
    <text evidence="1">The sequence shown here is derived from an EMBL/GenBank/DDBJ whole genome shotgun (WGS) entry which is preliminary data.</text>
</comment>
<evidence type="ECO:0008006" key="3">
    <source>
        <dbReference type="Google" id="ProtNLM"/>
    </source>
</evidence>
<dbReference type="InterPro" id="IPR036397">
    <property type="entry name" value="RNaseH_sf"/>
</dbReference>
<evidence type="ECO:0000313" key="1">
    <source>
        <dbReference type="EMBL" id="GFY69640.1"/>
    </source>
</evidence>
<name>A0A8X6YBA7_9ARAC</name>
<dbReference type="AlphaFoldDB" id="A0A8X6YBA7"/>
<organism evidence="1 2">
    <name type="scientific">Trichonephila inaurata madagascariensis</name>
    <dbReference type="NCBI Taxonomy" id="2747483"/>
    <lineage>
        <taxon>Eukaryota</taxon>
        <taxon>Metazoa</taxon>
        <taxon>Ecdysozoa</taxon>
        <taxon>Arthropoda</taxon>
        <taxon>Chelicerata</taxon>
        <taxon>Arachnida</taxon>
        <taxon>Araneae</taxon>
        <taxon>Araneomorphae</taxon>
        <taxon>Entelegynae</taxon>
        <taxon>Araneoidea</taxon>
        <taxon>Nephilidae</taxon>
        <taxon>Trichonephila</taxon>
        <taxon>Trichonephila inaurata</taxon>
    </lineage>
</organism>
<reference evidence="1" key="1">
    <citation type="submission" date="2020-08" db="EMBL/GenBank/DDBJ databases">
        <title>Multicomponent nature underlies the extraordinary mechanical properties of spider dragline silk.</title>
        <authorList>
            <person name="Kono N."/>
            <person name="Nakamura H."/>
            <person name="Mori M."/>
            <person name="Yoshida Y."/>
            <person name="Ohtoshi R."/>
            <person name="Malay A.D."/>
            <person name="Moran D.A.P."/>
            <person name="Tomita M."/>
            <person name="Numata K."/>
            <person name="Arakawa K."/>
        </authorList>
    </citation>
    <scope>NUCLEOTIDE SEQUENCE</scope>
</reference>
<accession>A0A8X6YBA7</accession>
<dbReference type="Gene3D" id="3.30.420.10">
    <property type="entry name" value="Ribonuclease H-like superfamily/Ribonuclease H"/>
    <property type="match status" value="1"/>
</dbReference>
<evidence type="ECO:0000313" key="2">
    <source>
        <dbReference type="Proteomes" id="UP000886998"/>
    </source>
</evidence>
<dbReference type="Proteomes" id="UP000886998">
    <property type="component" value="Unassembled WGS sequence"/>
</dbReference>
<proteinExistence type="predicted"/>
<keyword evidence="2" id="KW-1185">Reference proteome</keyword>
<protein>
    <recommendedName>
        <fullName evidence="3">Transposase</fullName>
    </recommendedName>
</protein>
<gene>
    <name evidence="1" type="ORF">TNIN_233461</name>
</gene>
<dbReference type="GO" id="GO:0003676">
    <property type="term" value="F:nucleic acid binding"/>
    <property type="evidence" value="ECO:0007669"/>
    <property type="project" value="InterPro"/>
</dbReference>